<evidence type="ECO:0000256" key="6">
    <source>
        <dbReference type="SAM" id="SignalP"/>
    </source>
</evidence>
<sequence length="354" mass="39128">MPKRMKAVIDSKGYPNSCMVLLVILVVAGILFNVCCAEDLNSGKDICRLFKDGVLLRKPGYCDAGIECKGFKSTTVLQCSGSTPYYDRATKKCAKSTSDSYCSDPCTTKTSGYVADPKNCQGWYNCNGKTMLKSGLCTANLVFNSTNKMCDYPENSSCTATFDLCDVVPNSTPFLHETQCDSYYECVVQKSKTVLTIKECDTGKYFDVNTGTCLPKSQVICAKYPYPKEVCGNTKLAIRNRFVSDDASCRGYFYCKDLGVGKPDTAPVWGQCPESKFFDSTEEACLPRAHVKCTEDRCDGRKEGYELSSTSGCKNYLLCKDNRTVEEYDCDSGTWFNALEGKCTTDYISYPTCA</sequence>
<dbReference type="PROSITE" id="PS50940">
    <property type="entry name" value="CHIT_BIND_II"/>
    <property type="match status" value="4"/>
</dbReference>
<name>A0A811V5K9_CERCA</name>
<evidence type="ECO:0000256" key="1">
    <source>
        <dbReference type="ARBA" id="ARBA00022669"/>
    </source>
</evidence>
<keyword evidence="9" id="KW-1185">Reference proteome</keyword>
<keyword evidence="3" id="KW-0677">Repeat</keyword>
<dbReference type="Proteomes" id="UP000606786">
    <property type="component" value="Unassembled WGS sequence"/>
</dbReference>
<evidence type="ECO:0000256" key="4">
    <source>
        <dbReference type="ARBA" id="ARBA00023157"/>
    </source>
</evidence>
<keyword evidence="2 6" id="KW-0732">Signal</keyword>
<accession>A0A811V5K9</accession>
<evidence type="ECO:0000313" key="9">
    <source>
        <dbReference type="Proteomes" id="UP000606786"/>
    </source>
</evidence>
<evidence type="ECO:0000256" key="5">
    <source>
        <dbReference type="ARBA" id="ARBA00023180"/>
    </source>
</evidence>
<feature type="domain" description="Chitin-binding type-2" evidence="7">
    <location>
        <begin position="103"/>
        <end position="160"/>
    </location>
</feature>
<organism evidence="8 9">
    <name type="scientific">Ceratitis capitata</name>
    <name type="common">Mediterranean fruit fly</name>
    <name type="synonym">Tephritis capitata</name>
    <dbReference type="NCBI Taxonomy" id="7213"/>
    <lineage>
        <taxon>Eukaryota</taxon>
        <taxon>Metazoa</taxon>
        <taxon>Ecdysozoa</taxon>
        <taxon>Arthropoda</taxon>
        <taxon>Hexapoda</taxon>
        <taxon>Insecta</taxon>
        <taxon>Pterygota</taxon>
        <taxon>Neoptera</taxon>
        <taxon>Endopterygota</taxon>
        <taxon>Diptera</taxon>
        <taxon>Brachycera</taxon>
        <taxon>Muscomorpha</taxon>
        <taxon>Tephritoidea</taxon>
        <taxon>Tephritidae</taxon>
        <taxon>Ceratitis</taxon>
        <taxon>Ceratitis</taxon>
    </lineage>
</organism>
<dbReference type="GO" id="GO:0008061">
    <property type="term" value="F:chitin binding"/>
    <property type="evidence" value="ECO:0007669"/>
    <property type="project" value="UniProtKB-KW"/>
</dbReference>
<keyword evidence="1" id="KW-0147">Chitin-binding</keyword>
<gene>
    <name evidence="8" type="ORF">CCAP1982_LOCUS13479</name>
</gene>
<keyword evidence="5" id="KW-0325">Glycoprotein</keyword>
<evidence type="ECO:0000256" key="3">
    <source>
        <dbReference type="ARBA" id="ARBA00022737"/>
    </source>
</evidence>
<keyword evidence="4" id="KW-1015">Disulfide bond</keyword>
<dbReference type="InterPro" id="IPR036508">
    <property type="entry name" value="Chitin-bd_dom_sf"/>
</dbReference>
<feature type="domain" description="Chitin-binding type-2" evidence="7">
    <location>
        <begin position="228"/>
        <end position="294"/>
    </location>
</feature>
<dbReference type="EMBL" id="CAJHJT010000034">
    <property type="protein sequence ID" value="CAD7005117.1"/>
    <property type="molecule type" value="Genomic_DNA"/>
</dbReference>
<dbReference type="SUPFAM" id="SSF57625">
    <property type="entry name" value="Invertebrate chitin-binding proteins"/>
    <property type="match status" value="4"/>
</dbReference>
<dbReference type="InterPro" id="IPR002557">
    <property type="entry name" value="Chitin-bd_dom"/>
</dbReference>
<protein>
    <submittedName>
        <fullName evidence="8">(Mediterranean fruit fly) hypothetical protein</fullName>
    </submittedName>
</protein>
<feature type="signal peptide" evidence="6">
    <location>
        <begin position="1"/>
        <end position="37"/>
    </location>
</feature>
<dbReference type="PANTHER" id="PTHR23301:SF0">
    <property type="entry name" value="CHITIN-BINDING TYPE-2 DOMAIN-CONTAINING PROTEIN-RELATED"/>
    <property type="match status" value="1"/>
</dbReference>
<evidence type="ECO:0000259" key="7">
    <source>
        <dbReference type="PROSITE" id="PS50940"/>
    </source>
</evidence>
<dbReference type="SMART" id="SM00494">
    <property type="entry name" value="ChtBD2"/>
    <property type="match status" value="4"/>
</dbReference>
<dbReference type="OrthoDB" id="7886528at2759"/>
<dbReference type="AlphaFoldDB" id="A0A811V5K9"/>
<dbReference type="GO" id="GO:0005576">
    <property type="term" value="C:extracellular region"/>
    <property type="evidence" value="ECO:0007669"/>
    <property type="project" value="InterPro"/>
</dbReference>
<evidence type="ECO:0000313" key="8">
    <source>
        <dbReference type="EMBL" id="CAD7005117.1"/>
    </source>
</evidence>
<feature type="domain" description="Chitin-binding type-2" evidence="7">
    <location>
        <begin position="295"/>
        <end position="354"/>
    </location>
</feature>
<dbReference type="InterPro" id="IPR051940">
    <property type="entry name" value="Chitin_bind-dev_reg"/>
</dbReference>
<proteinExistence type="predicted"/>
<reference evidence="8" key="1">
    <citation type="submission" date="2020-11" db="EMBL/GenBank/DDBJ databases">
        <authorList>
            <person name="Whitehead M."/>
        </authorList>
    </citation>
    <scope>NUCLEOTIDE SEQUENCE</scope>
    <source>
        <strain evidence="8">EGII</strain>
    </source>
</reference>
<dbReference type="Gene3D" id="2.170.140.10">
    <property type="entry name" value="Chitin binding domain"/>
    <property type="match status" value="2"/>
</dbReference>
<comment type="caution">
    <text evidence="8">The sequence shown here is derived from an EMBL/GenBank/DDBJ whole genome shotgun (WGS) entry which is preliminary data.</text>
</comment>
<feature type="domain" description="Chitin-binding type-2" evidence="7">
    <location>
        <begin position="162"/>
        <end position="223"/>
    </location>
</feature>
<feature type="chain" id="PRO_5032531265" evidence="6">
    <location>
        <begin position="38"/>
        <end position="354"/>
    </location>
</feature>
<dbReference type="PANTHER" id="PTHR23301">
    <property type="entry name" value="CHITIN BINDING PERITROPHIN-A"/>
    <property type="match status" value="1"/>
</dbReference>
<evidence type="ECO:0000256" key="2">
    <source>
        <dbReference type="ARBA" id="ARBA00022729"/>
    </source>
</evidence>
<dbReference type="Pfam" id="PF01607">
    <property type="entry name" value="CBM_14"/>
    <property type="match status" value="4"/>
</dbReference>